<dbReference type="GO" id="GO:0016491">
    <property type="term" value="F:oxidoreductase activity"/>
    <property type="evidence" value="ECO:0007669"/>
    <property type="project" value="InterPro"/>
</dbReference>
<feature type="disulfide bond" description="Redox-active" evidence="6">
    <location>
        <begin position="56"/>
        <end position="59"/>
    </location>
</feature>
<keyword evidence="4" id="KW-0676">Redox-active center</keyword>
<dbReference type="EMBL" id="JAQGEC010000018">
    <property type="protein sequence ID" value="MDR9892088.1"/>
    <property type="molecule type" value="Genomic_DNA"/>
</dbReference>
<evidence type="ECO:0000256" key="4">
    <source>
        <dbReference type="ARBA" id="ARBA00023284"/>
    </source>
</evidence>
<dbReference type="InterPro" id="IPR023205">
    <property type="entry name" value="DsbA/DsbL"/>
</dbReference>
<evidence type="ECO:0000256" key="7">
    <source>
        <dbReference type="SAM" id="SignalP"/>
    </source>
</evidence>
<comment type="subcellular location">
    <subcellularLocation>
        <location evidence="5">Periplasm</location>
    </subcellularLocation>
</comment>
<evidence type="ECO:0000313" key="9">
    <source>
        <dbReference type="EMBL" id="MDR9892088.1"/>
    </source>
</evidence>
<dbReference type="PANTHER" id="PTHR35891:SF2">
    <property type="entry name" value="THIOL:DISULFIDE INTERCHANGE PROTEIN DSBA"/>
    <property type="match status" value="1"/>
</dbReference>
<dbReference type="SUPFAM" id="SSF52833">
    <property type="entry name" value="Thioredoxin-like"/>
    <property type="match status" value="1"/>
</dbReference>
<name>A0AAE4IVJ9_9ENTR</name>
<evidence type="ECO:0000256" key="6">
    <source>
        <dbReference type="PIRSR" id="PIRSR001488-1"/>
    </source>
</evidence>
<dbReference type="InterPro" id="IPR050824">
    <property type="entry name" value="Thiol_disulfide_DsbA"/>
</dbReference>
<dbReference type="CDD" id="cd03019">
    <property type="entry name" value="DsbA_DsbA"/>
    <property type="match status" value="1"/>
</dbReference>
<proteinExistence type="inferred from homology"/>
<evidence type="ECO:0000256" key="1">
    <source>
        <dbReference type="ARBA" id="ARBA00005791"/>
    </source>
</evidence>
<dbReference type="InterPro" id="IPR001853">
    <property type="entry name" value="DSBA-like_thioredoxin_dom"/>
</dbReference>
<evidence type="ECO:0000259" key="8">
    <source>
        <dbReference type="Pfam" id="PF01323"/>
    </source>
</evidence>
<feature type="domain" description="DSBA-like thioredoxin" evidence="8">
    <location>
        <begin position="48"/>
        <end position="185"/>
    </location>
</feature>
<dbReference type="InterPro" id="IPR036249">
    <property type="entry name" value="Thioredoxin-like_sf"/>
</dbReference>
<dbReference type="RefSeq" id="WP_310827210.1">
    <property type="nucleotide sequence ID" value="NZ_JAQGEC010000018.1"/>
</dbReference>
<dbReference type="PIRSF" id="PIRSF001488">
    <property type="entry name" value="Tdi_protein"/>
    <property type="match status" value="1"/>
</dbReference>
<dbReference type="Pfam" id="PF01323">
    <property type="entry name" value="DSBA"/>
    <property type="match status" value="1"/>
</dbReference>
<keyword evidence="2 7" id="KW-0732">Signal</keyword>
<evidence type="ECO:0000256" key="3">
    <source>
        <dbReference type="ARBA" id="ARBA00023157"/>
    </source>
</evidence>
<comment type="caution">
    <text evidence="9">The sequence shown here is derived from an EMBL/GenBank/DDBJ whole genome shotgun (WGS) entry which is preliminary data.</text>
</comment>
<keyword evidence="5" id="KW-0574">Periplasm</keyword>
<gene>
    <name evidence="9" type="ORF">O7047_17860</name>
</gene>
<dbReference type="AlphaFoldDB" id="A0AAE4IVJ9"/>
<organism evidence="9 10">
    <name type="scientific">Pseudenterobacter timonensis</name>
    <dbReference type="NCBI Taxonomy" id="1755099"/>
    <lineage>
        <taxon>Bacteria</taxon>
        <taxon>Pseudomonadati</taxon>
        <taxon>Pseudomonadota</taxon>
        <taxon>Gammaproteobacteria</taxon>
        <taxon>Enterobacterales</taxon>
        <taxon>Enterobacteriaceae</taxon>
        <taxon>Pseudenterobacter</taxon>
    </lineage>
</organism>
<feature type="chain" id="PRO_5042054243" description="Thiol:disulfide interchange protein" evidence="7">
    <location>
        <begin position="21"/>
        <end position="214"/>
    </location>
</feature>
<comment type="similarity">
    <text evidence="1">Belongs to the thioredoxin family. DsbA subfamily.</text>
</comment>
<dbReference type="Gene3D" id="3.40.30.10">
    <property type="entry name" value="Glutaredoxin"/>
    <property type="match status" value="1"/>
</dbReference>
<evidence type="ECO:0000256" key="2">
    <source>
        <dbReference type="ARBA" id="ARBA00022729"/>
    </source>
</evidence>
<dbReference type="Proteomes" id="UP001248822">
    <property type="component" value="Unassembled WGS sequence"/>
</dbReference>
<reference evidence="9" key="1">
    <citation type="submission" date="2022-12" db="EMBL/GenBank/DDBJ databases">
        <title>NDM-1 containing novel ST 2018 Pseudenterobacter timonensis.</title>
        <authorList>
            <person name="Halder G."/>
            <person name="Mandal S."/>
            <person name="Dutta S."/>
        </authorList>
    </citation>
    <scope>NUCLEOTIDE SEQUENCE</scope>
    <source>
        <strain evidence="9">CNCI147</strain>
    </source>
</reference>
<sequence>MLKRNLATVFLACLSSSCIAADLFRPEEINAGEHYIELKESVSDAPVVIEFFSFYCQPCYGFTYQHKVNEHVAAVLPPKYRAERYHVSSTGSMGKALTEAWSVARALGVEAKVEGLLYDAVQCKKITPSEKEIQKVFMDAGVSEKDYKDAKNSFQVKALTRKQDEMAEKFGVNGTPSYYVAGKYQIINSGIKAKHYQTYGHAYADVVYRLIKKK</sequence>
<evidence type="ECO:0000313" key="10">
    <source>
        <dbReference type="Proteomes" id="UP001248822"/>
    </source>
</evidence>
<protein>
    <recommendedName>
        <fullName evidence="5">Thiol:disulfide interchange protein</fullName>
    </recommendedName>
</protein>
<accession>A0AAE4IVJ9</accession>
<evidence type="ECO:0000256" key="5">
    <source>
        <dbReference type="PIRNR" id="PIRNR001488"/>
    </source>
</evidence>
<dbReference type="PROSITE" id="PS51257">
    <property type="entry name" value="PROKAR_LIPOPROTEIN"/>
    <property type="match status" value="1"/>
</dbReference>
<dbReference type="PANTHER" id="PTHR35891">
    <property type="entry name" value="THIOL:DISULFIDE INTERCHANGE PROTEIN DSBA"/>
    <property type="match status" value="1"/>
</dbReference>
<keyword evidence="3 5" id="KW-1015">Disulfide bond</keyword>
<feature type="signal peptide" evidence="7">
    <location>
        <begin position="1"/>
        <end position="20"/>
    </location>
</feature>
<dbReference type="GO" id="GO:0042597">
    <property type="term" value="C:periplasmic space"/>
    <property type="evidence" value="ECO:0007669"/>
    <property type="project" value="UniProtKB-SubCell"/>
</dbReference>